<evidence type="ECO:0000313" key="5">
    <source>
        <dbReference type="Proteomes" id="UP000186594"/>
    </source>
</evidence>
<proteinExistence type="inferred from homology"/>
<dbReference type="InterPro" id="IPR012340">
    <property type="entry name" value="NA-bd_OB-fold"/>
</dbReference>
<dbReference type="AlphaFoldDB" id="A0A1U7LKR5"/>
<sequence length="63" mass="7303">MDEGRSSLIRNALGSVCEYDILCLLESERGARHLSVSEKDKNKNKNCLGCHCIRYINWFLDRE</sequence>
<keyword evidence="2" id="KW-0689">Ribosomal protein</keyword>
<organism evidence="4 5">
    <name type="scientific">Neolecta irregularis (strain DAH-3)</name>
    <dbReference type="NCBI Taxonomy" id="1198029"/>
    <lineage>
        <taxon>Eukaryota</taxon>
        <taxon>Fungi</taxon>
        <taxon>Dikarya</taxon>
        <taxon>Ascomycota</taxon>
        <taxon>Taphrinomycotina</taxon>
        <taxon>Neolectales</taxon>
        <taxon>Neolectaceae</taxon>
        <taxon>Neolecta</taxon>
    </lineage>
</organism>
<accession>A0A1U7LKR5</accession>
<comment type="similarity">
    <text evidence="1">Belongs to the eukaryotic ribosomal protein eS28 family.</text>
</comment>
<dbReference type="GO" id="GO:1990904">
    <property type="term" value="C:ribonucleoprotein complex"/>
    <property type="evidence" value="ECO:0007669"/>
    <property type="project" value="UniProtKB-KW"/>
</dbReference>
<dbReference type="GO" id="GO:0006412">
    <property type="term" value="P:translation"/>
    <property type="evidence" value="ECO:0007669"/>
    <property type="project" value="InterPro"/>
</dbReference>
<comment type="caution">
    <text evidence="4">The sequence shown here is derived from an EMBL/GenBank/DDBJ whole genome shotgun (WGS) entry which is preliminary data.</text>
</comment>
<dbReference type="EMBL" id="LXFE01002053">
    <property type="protein sequence ID" value="OLL23228.1"/>
    <property type="molecule type" value="Genomic_DNA"/>
</dbReference>
<dbReference type="GO" id="GO:0005840">
    <property type="term" value="C:ribosome"/>
    <property type="evidence" value="ECO:0007669"/>
    <property type="project" value="UniProtKB-KW"/>
</dbReference>
<keyword evidence="3" id="KW-0687">Ribonucleoprotein</keyword>
<protein>
    <submittedName>
        <fullName evidence="4">Uncharacterized protein</fullName>
    </submittedName>
</protein>
<keyword evidence="5" id="KW-1185">Reference proteome</keyword>
<dbReference type="Gene3D" id="2.40.50.140">
    <property type="entry name" value="Nucleic acid-binding proteins"/>
    <property type="match status" value="1"/>
</dbReference>
<evidence type="ECO:0000313" key="4">
    <source>
        <dbReference type="EMBL" id="OLL23228.1"/>
    </source>
</evidence>
<evidence type="ECO:0000256" key="3">
    <source>
        <dbReference type="ARBA" id="ARBA00023274"/>
    </source>
</evidence>
<gene>
    <name evidence="4" type="ORF">NEOLI_005459</name>
</gene>
<evidence type="ECO:0000256" key="2">
    <source>
        <dbReference type="ARBA" id="ARBA00022980"/>
    </source>
</evidence>
<dbReference type="InterPro" id="IPR000289">
    <property type="entry name" value="Ribosomal_eS28"/>
</dbReference>
<dbReference type="Pfam" id="PF01200">
    <property type="entry name" value="Ribosomal_S28e"/>
    <property type="match status" value="1"/>
</dbReference>
<dbReference type="Proteomes" id="UP000186594">
    <property type="component" value="Unassembled WGS sequence"/>
</dbReference>
<evidence type="ECO:0000256" key="1">
    <source>
        <dbReference type="ARBA" id="ARBA00005943"/>
    </source>
</evidence>
<dbReference type="GO" id="GO:0003735">
    <property type="term" value="F:structural constituent of ribosome"/>
    <property type="evidence" value="ECO:0007669"/>
    <property type="project" value="InterPro"/>
</dbReference>
<reference evidence="4 5" key="1">
    <citation type="submission" date="2016-04" db="EMBL/GenBank/DDBJ databases">
        <title>Evolutionary innovation and constraint leading to complex multicellularity in the Ascomycota.</title>
        <authorList>
            <person name="Cisse O."/>
            <person name="Nguyen A."/>
            <person name="Hewitt D.A."/>
            <person name="Jedd G."/>
            <person name="Stajich J.E."/>
        </authorList>
    </citation>
    <scope>NUCLEOTIDE SEQUENCE [LARGE SCALE GENOMIC DNA]</scope>
    <source>
        <strain evidence="4 5">DAH-3</strain>
    </source>
</reference>
<name>A0A1U7LKR5_NEOID</name>